<reference evidence="1 2" key="1">
    <citation type="submission" date="2021-03" db="EMBL/GenBank/DDBJ databases">
        <title>Whole genome shotgun sequence of Actinoplanes toevensis NBRC 105298.</title>
        <authorList>
            <person name="Komaki H."/>
            <person name="Tamura T."/>
        </authorList>
    </citation>
    <scope>NUCLEOTIDE SEQUENCE [LARGE SCALE GENOMIC DNA]</scope>
    <source>
        <strain evidence="1 2">NBRC 105298</strain>
    </source>
</reference>
<evidence type="ECO:0000313" key="2">
    <source>
        <dbReference type="Proteomes" id="UP000677082"/>
    </source>
</evidence>
<name>A0A919W3Z5_9ACTN</name>
<organism evidence="1 2">
    <name type="scientific">Paractinoplanes toevensis</name>
    <dbReference type="NCBI Taxonomy" id="571911"/>
    <lineage>
        <taxon>Bacteria</taxon>
        <taxon>Bacillati</taxon>
        <taxon>Actinomycetota</taxon>
        <taxon>Actinomycetes</taxon>
        <taxon>Micromonosporales</taxon>
        <taxon>Micromonosporaceae</taxon>
        <taxon>Paractinoplanes</taxon>
    </lineage>
</organism>
<keyword evidence="2" id="KW-1185">Reference proteome</keyword>
<evidence type="ECO:0000313" key="1">
    <source>
        <dbReference type="EMBL" id="GIM89568.1"/>
    </source>
</evidence>
<proteinExistence type="predicted"/>
<protein>
    <submittedName>
        <fullName evidence="1">Uncharacterized protein</fullName>
    </submittedName>
</protein>
<accession>A0A919W3Z5</accession>
<dbReference type="AlphaFoldDB" id="A0A919W3Z5"/>
<sequence>MPAKALTSVQRATLLALMVKAGPTPLAVLSNEVKISLKPDKRNELVDLKLITVAGKPMTLELTEQGWAESIKEFRAEVPPRAGSLGGVLYLLLGFLRDYLERHELSAGEFFASAAPKATIPDGTIEDQIRKAYADLAAEPGAYLMLEDLRAALPRADRPSVDAALLRLDRTSAAHLIPESNQKVLTPGQRAAAIRIGNQDMHLVAISPG</sequence>
<comment type="caution">
    <text evidence="1">The sequence shown here is derived from an EMBL/GenBank/DDBJ whole genome shotgun (WGS) entry which is preliminary data.</text>
</comment>
<dbReference type="EMBL" id="BOQN01000016">
    <property type="protein sequence ID" value="GIM89568.1"/>
    <property type="molecule type" value="Genomic_DNA"/>
</dbReference>
<gene>
    <name evidence="1" type="ORF">Ato02nite_013610</name>
</gene>
<dbReference type="Proteomes" id="UP000677082">
    <property type="component" value="Unassembled WGS sequence"/>
</dbReference>